<dbReference type="InterPro" id="IPR011712">
    <property type="entry name" value="Sig_transdc_His_kin_sub3_dim/P"/>
</dbReference>
<keyword evidence="9" id="KW-0175">Coiled coil</keyword>
<proteinExistence type="predicted"/>
<evidence type="ECO:0000313" key="13">
    <source>
        <dbReference type="Proteomes" id="UP000247476"/>
    </source>
</evidence>
<evidence type="ECO:0000256" key="10">
    <source>
        <dbReference type="SAM" id="Phobius"/>
    </source>
</evidence>
<feature type="coiled-coil region" evidence="9">
    <location>
        <begin position="175"/>
        <end position="209"/>
    </location>
</feature>
<feature type="transmembrane region" description="Helical" evidence="10">
    <location>
        <begin position="146"/>
        <end position="165"/>
    </location>
</feature>
<dbReference type="GO" id="GO:0005524">
    <property type="term" value="F:ATP binding"/>
    <property type="evidence" value="ECO:0007669"/>
    <property type="project" value="UniProtKB-KW"/>
</dbReference>
<keyword evidence="8" id="KW-0902">Two-component regulatory system</keyword>
<evidence type="ECO:0000256" key="5">
    <source>
        <dbReference type="ARBA" id="ARBA00022741"/>
    </source>
</evidence>
<dbReference type="GO" id="GO:0046983">
    <property type="term" value="F:protein dimerization activity"/>
    <property type="evidence" value="ECO:0007669"/>
    <property type="project" value="InterPro"/>
</dbReference>
<dbReference type="SMART" id="SM00387">
    <property type="entry name" value="HATPase_c"/>
    <property type="match status" value="1"/>
</dbReference>
<dbReference type="SUPFAM" id="SSF55874">
    <property type="entry name" value="ATPase domain of HSP90 chaperone/DNA topoisomerase II/histidine kinase"/>
    <property type="match status" value="1"/>
</dbReference>
<dbReference type="Pfam" id="PF02518">
    <property type="entry name" value="HATPase_c"/>
    <property type="match status" value="1"/>
</dbReference>
<keyword evidence="7" id="KW-0067">ATP-binding</keyword>
<protein>
    <recommendedName>
        <fullName evidence="2">histidine kinase</fullName>
        <ecNumber evidence="2">2.7.13.3</ecNumber>
    </recommendedName>
</protein>
<dbReference type="Gene3D" id="1.20.5.1930">
    <property type="match status" value="1"/>
</dbReference>
<dbReference type="GO" id="GO:0000155">
    <property type="term" value="F:phosphorelay sensor kinase activity"/>
    <property type="evidence" value="ECO:0007669"/>
    <property type="project" value="InterPro"/>
</dbReference>
<feature type="transmembrane region" description="Helical" evidence="10">
    <location>
        <begin position="93"/>
        <end position="116"/>
    </location>
</feature>
<keyword evidence="5" id="KW-0547">Nucleotide-binding</keyword>
<evidence type="ECO:0000256" key="3">
    <source>
        <dbReference type="ARBA" id="ARBA00022553"/>
    </source>
</evidence>
<keyword evidence="10" id="KW-0472">Membrane</keyword>
<dbReference type="PANTHER" id="PTHR24421:SF10">
    <property type="entry name" value="NITRATE_NITRITE SENSOR PROTEIN NARQ"/>
    <property type="match status" value="1"/>
</dbReference>
<evidence type="ECO:0000256" key="9">
    <source>
        <dbReference type="SAM" id="Coils"/>
    </source>
</evidence>
<keyword evidence="4" id="KW-0808">Transferase</keyword>
<evidence type="ECO:0000256" key="7">
    <source>
        <dbReference type="ARBA" id="ARBA00022840"/>
    </source>
</evidence>
<dbReference type="Gene3D" id="3.30.565.10">
    <property type="entry name" value="Histidine kinase-like ATPase, C-terminal domain"/>
    <property type="match status" value="1"/>
</dbReference>
<feature type="transmembrane region" description="Helical" evidence="10">
    <location>
        <begin position="123"/>
        <end position="140"/>
    </location>
</feature>
<accession>A0A2V5K528</accession>
<comment type="caution">
    <text evidence="12">The sequence shown here is derived from an EMBL/GenBank/DDBJ whole genome shotgun (WGS) entry which is preliminary data.</text>
</comment>
<evidence type="ECO:0000256" key="2">
    <source>
        <dbReference type="ARBA" id="ARBA00012438"/>
    </source>
</evidence>
<evidence type="ECO:0000256" key="8">
    <source>
        <dbReference type="ARBA" id="ARBA00023012"/>
    </source>
</evidence>
<reference evidence="12 13" key="1">
    <citation type="submission" date="2018-05" db="EMBL/GenBank/DDBJ databases">
        <title>Paenibacillus flagellatus sp. nov., isolated from selenium mineral soil.</title>
        <authorList>
            <person name="Dai X."/>
        </authorList>
    </citation>
    <scope>NUCLEOTIDE SEQUENCE [LARGE SCALE GENOMIC DNA]</scope>
    <source>
        <strain evidence="12 13">DXL2</strain>
    </source>
</reference>
<dbReference type="InterPro" id="IPR036890">
    <property type="entry name" value="HATPase_C_sf"/>
</dbReference>
<dbReference type="CDD" id="cd16917">
    <property type="entry name" value="HATPase_UhpB-NarQ-NarX-like"/>
    <property type="match status" value="1"/>
</dbReference>
<evidence type="ECO:0000256" key="6">
    <source>
        <dbReference type="ARBA" id="ARBA00022777"/>
    </source>
</evidence>
<dbReference type="EMBL" id="QJVJ01000005">
    <property type="protein sequence ID" value="PYI54449.1"/>
    <property type="molecule type" value="Genomic_DNA"/>
</dbReference>
<feature type="domain" description="Histidine kinase/HSP90-like ATPase" evidence="11">
    <location>
        <begin position="313"/>
        <end position="402"/>
    </location>
</feature>
<keyword evidence="10" id="KW-0812">Transmembrane</keyword>
<dbReference type="InterPro" id="IPR003594">
    <property type="entry name" value="HATPase_dom"/>
</dbReference>
<dbReference type="InterPro" id="IPR050482">
    <property type="entry name" value="Sensor_HK_TwoCompSys"/>
</dbReference>
<dbReference type="AlphaFoldDB" id="A0A2V5K528"/>
<evidence type="ECO:0000259" key="11">
    <source>
        <dbReference type="SMART" id="SM00387"/>
    </source>
</evidence>
<comment type="catalytic activity">
    <reaction evidence="1">
        <text>ATP + protein L-histidine = ADP + protein N-phospho-L-histidine.</text>
        <dbReference type="EC" id="2.7.13.3"/>
    </reaction>
</comment>
<gene>
    <name evidence="12" type="ORF">DLM86_13355</name>
</gene>
<dbReference type="Proteomes" id="UP000247476">
    <property type="component" value="Unassembled WGS sequence"/>
</dbReference>
<evidence type="ECO:0000313" key="12">
    <source>
        <dbReference type="EMBL" id="PYI54449.1"/>
    </source>
</evidence>
<dbReference type="GO" id="GO:0016020">
    <property type="term" value="C:membrane"/>
    <property type="evidence" value="ECO:0007669"/>
    <property type="project" value="InterPro"/>
</dbReference>
<feature type="transmembrane region" description="Helical" evidence="10">
    <location>
        <begin position="57"/>
        <end position="73"/>
    </location>
</feature>
<dbReference type="Pfam" id="PF07730">
    <property type="entry name" value="HisKA_3"/>
    <property type="match status" value="1"/>
</dbReference>
<keyword evidence="10" id="KW-1133">Transmembrane helix</keyword>
<dbReference type="EC" id="2.7.13.3" evidence="2"/>
<keyword evidence="6" id="KW-0418">Kinase</keyword>
<sequence length="407" mass="44623">MTKVTKFPMDLPATASIMEGKLNSGGMLVPAPLRATRYLLVIVPAVSGLFLSDIRSYSLYTLYALALVWLVQIGDKLRGRPVRAIALGGEIGLAFWICWTYGGIAHAMLFSPLLAVVEARSRFAAFAPAAVLLAAVNVSASSATPSVRLALNLALVAWAAALYALRAASSGMIRAESYNDALRRKHYELEEARNRLADYAAKVEHLAQVEERNRIARDIHDELGHKLVRLKMMMDAACAVIPGQPDKGFELVRQVRDQLTDSMDILRSTVRNMKPREAEHPYSLAALIEDLGKQNGIRLDFATEGMPYPLYPSEEIVLYRNAQEAVTNAIRHGGADAFRIRISYGERQVVMTVSNNGAVPESIARRGLGLSGMEERVALLGGSLAFELGPEFAVTTAIPRHRKPDER</sequence>
<organism evidence="12 13">
    <name type="scientific">Paenibacillus flagellatus</name>
    <dbReference type="NCBI Taxonomy" id="2211139"/>
    <lineage>
        <taxon>Bacteria</taxon>
        <taxon>Bacillati</taxon>
        <taxon>Bacillota</taxon>
        <taxon>Bacilli</taxon>
        <taxon>Bacillales</taxon>
        <taxon>Paenibacillaceae</taxon>
        <taxon>Paenibacillus</taxon>
    </lineage>
</organism>
<evidence type="ECO:0000256" key="1">
    <source>
        <dbReference type="ARBA" id="ARBA00000085"/>
    </source>
</evidence>
<dbReference type="PANTHER" id="PTHR24421">
    <property type="entry name" value="NITRATE/NITRITE SENSOR PROTEIN NARX-RELATED"/>
    <property type="match status" value="1"/>
</dbReference>
<keyword evidence="3" id="KW-0597">Phosphoprotein</keyword>
<keyword evidence="13" id="KW-1185">Reference proteome</keyword>
<evidence type="ECO:0000256" key="4">
    <source>
        <dbReference type="ARBA" id="ARBA00022679"/>
    </source>
</evidence>
<name>A0A2V5K528_9BACL</name>